<evidence type="ECO:0000256" key="2">
    <source>
        <dbReference type="ARBA" id="ARBA00022448"/>
    </source>
</evidence>
<name>A0ABR1EYA7_9ASCO</name>
<dbReference type="Gene3D" id="1.20.1250.20">
    <property type="entry name" value="MFS general substrate transporter like domains"/>
    <property type="match status" value="1"/>
</dbReference>
<proteinExistence type="predicted"/>
<dbReference type="PANTHER" id="PTHR43791:SF15">
    <property type="entry name" value="TRANSPORTER SEO1-RELATED"/>
    <property type="match status" value="1"/>
</dbReference>
<feature type="transmembrane region" description="Helical" evidence="7">
    <location>
        <begin position="213"/>
        <end position="233"/>
    </location>
</feature>
<feature type="transmembrane region" description="Helical" evidence="7">
    <location>
        <begin position="127"/>
        <end position="144"/>
    </location>
</feature>
<evidence type="ECO:0000256" key="5">
    <source>
        <dbReference type="ARBA" id="ARBA00023136"/>
    </source>
</evidence>
<dbReference type="GeneID" id="90039221"/>
<keyword evidence="9" id="KW-1185">Reference proteome</keyword>
<dbReference type="Pfam" id="PF07690">
    <property type="entry name" value="MFS_1"/>
    <property type="match status" value="1"/>
</dbReference>
<evidence type="ECO:0000256" key="1">
    <source>
        <dbReference type="ARBA" id="ARBA00004141"/>
    </source>
</evidence>
<reference evidence="8 9" key="1">
    <citation type="submission" date="2024-03" db="EMBL/GenBank/DDBJ databases">
        <title>Genome-scale model development and genomic sequencing of the oleaginous clade Lipomyces.</title>
        <authorList>
            <consortium name="Lawrence Berkeley National Laboratory"/>
            <person name="Czajka J.J."/>
            <person name="Han Y."/>
            <person name="Kim J."/>
            <person name="Mondo S.J."/>
            <person name="Hofstad B.A."/>
            <person name="Robles A."/>
            <person name="Haridas S."/>
            <person name="Riley R."/>
            <person name="LaButti K."/>
            <person name="Pangilinan J."/>
            <person name="Andreopoulos W."/>
            <person name="Lipzen A."/>
            <person name="Yan J."/>
            <person name="Wang M."/>
            <person name="Ng V."/>
            <person name="Grigoriev I.V."/>
            <person name="Spatafora J.W."/>
            <person name="Magnuson J.K."/>
            <person name="Baker S.E."/>
            <person name="Pomraning K.R."/>
        </authorList>
    </citation>
    <scope>NUCLEOTIDE SEQUENCE [LARGE SCALE GENOMIC DNA]</scope>
    <source>
        <strain evidence="8 9">Phaff 52-87</strain>
    </source>
</reference>
<evidence type="ECO:0000256" key="3">
    <source>
        <dbReference type="ARBA" id="ARBA00022692"/>
    </source>
</evidence>
<feature type="transmembrane region" description="Helical" evidence="7">
    <location>
        <begin position="245"/>
        <end position="267"/>
    </location>
</feature>
<keyword evidence="2" id="KW-0813">Transport</keyword>
<dbReference type="PANTHER" id="PTHR43791">
    <property type="entry name" value="PERMEASE-RELATED"/>
    <property type="match status" value="1"/>
</dbReference>
<evidence type="ECO:0000256" key="7">
    <source>
        <dbReference type="SAM" id="Phobius"/>
    </source>
</evidence>
<feature type="transmembrane region" description="Helical" evidence="7">
    <location>
        <begin position="181"/>
        <end position="201"/>
    </location>
</feature>
<feature type="compositionally biased region" description="Basic and acidic residues" evidence="6">
    <location>
        <begin position="522"/>
        <end position="532"/>
    </location>
</feature>
<comment type="subcellular location">
    <subcellularLocation>
        <location evidence="1">Membrane</location>
        <topology evidence="1">Multi-pass membrane protein</topology>
    </subcellularLocation>
</comment>
<feature type="transmembrane region" description="Helical" evidence="7">
    <location>
        <begin position="353"/>
        <end position="374"/>
    </location>
</feature>
<feature type="region of interest" description="Disordered" evidence="6">
    <location>
        <begin position="516"/>
        <end position="544"/>
    </location>
</feature>
<dbReference type="InterPro" id="IPR011701">
    <property type="entry name" value="MFS"/>
</dbReference>
<keyword evidence="3 7" id="KW-0812">Transmembrane</keyword>
<feature type="transmembrane region" description="Helical" evidence="7">
    <location>
        <begin position="151"/>
        <end position="169"/>
    </location>
</feature>
<feature type="transmembrane region" description="Helical" evidence="7">
    <location>
        <begin position="381"/>
        <end position="403"/>
    </location>
</feature>
<dbReference type="InterPro" id="IPR036259">
    <property type="entry name" value="MFS_trans_sf"/>
</dbReference>
<sequence>MTSSELSSSEVGSVEKGVRPISVDEQELLEIAPLPAKRPWYKFFDEYEYRDLYERRGTTHKWYHWFDETDTPEERRYIMKLDLFITSYCFLSYWVKNLDQTNVNNAYTSGMSDDLNMGGSDLTDLQVMYNVGCVVFQLPFLYLFPKVRMELLIPGLDIIWGFFTLAQYKAKSKAEMMAFRFLIGCAEAPFFPGVHYVLGAWFKAHEIQRRGGIFYIGLMLGSATAGLLQGAIFDNLNGVHGLAGWRWMFIIDAIITIPVGIMGFFIWPGTPDRMHSYFFNEKDAAIARRRAKRNGTGKPKGFSWATIKRAFSTWHLPILAIWDTLFWNSSAQGYGVFLLWLKSLNRFETGRRNTISAIAPALGILYVIISCFGADIFRSRWFFLCLPQLFNWTNMVILAIWKVPEHAKWYAFLIQYTSNSMSSVLYGWINDIVRHDDEYRSVILILVNTIAQQSTAWTPRIFWKSSTAPEYHTGFIFGAVISGTLILWTFVVLWFFKRDERKYYFKLLNESHENSELSETGELEHHEEDEKTGIAASVHKKNSD</sequence>
<protein>
    <submittedName>
        <fullName evidence="8">Major facilitator superfamily domain-containing protein</fullName>
    </submittedName>
</protein>
<feature type="transmembrane region" description="Helical" evidence="7">
    <location>
        <begin position="475"/>
        <end position="496"/>
    </location>
</feature>
<keyword evidence="4 7" id="KW-1133">Transmembrane helix</keyword>
<dbReference type="EMBL" id="JBBJBU010000016">
    <property type="protein sequence ID" value="KAK7202527.1"/>
    <property type="molecule type" value="Genomic_DNA"/>
</dbReference>
<organism evidence="8 9">
    <name type="scientific">Myxozyma melibiosi</name>
    <dbReference type="NCBI Taxonomy" id="54550"/>
    <lineage>
        <taxon>Eukaryota</taxon>
        <taxon>Fungi</taxon>
        <taxon>Dikarya</taxon>
        <taxon>Ascomycota</taxon>
        <taxon>Saccharomycotina</taxon>
        <taxon>Lipomycetes</taxon>
        <taxon>Lipomycetales</taxon>
        <taxon>Lipomycetaceae</taxon>
        <taxon>Myxozyma</taxon>
    </lineage>
</organism>
<dbReference type="RefSeq" id="XP_064765560.1">
    <property type="nucleotide sequence ID" value="XM_064913709.1"/>
</dbReference>
<accession>A0ABR1EYA7</accession>
<keyword evidence="5 7" id="KW-0472">Membrane</keyword>
<evidence type="ECO:0000256" key="6">
    <source>
        <dbReference type="SAM" id="MobiDB-lite"/>
    </source>
</evidence>
<evidence type="ECO:0000256" key="4">
    <source>
        <dbReference type="ARBA" id="ARBA00022989"/>
    </source>
</evidence>
<dbReference type="Proteomes" id="UP001498771">
    <property type="component" value="Unassembled WGS sequence"/>
</dbReference>
<gene>
    <name evidence="8" type="ORF">BZA70DRAFT_285283</name>
</gene>
<comment type="caution">
    <text evidence="8">The sequence shown here is derived from an EMBL/GenBank/DDBJ whole genome shotgun (WGS) entry which is preliminary data.</text>
</comment>
<feature type="transmembrane region" description="Helical" evidence="7">
    <location>
        <begin position="318"/>
        <end position="341"/>
    </location>
</feature>
<evidence type="ECO:0000313" key="9">
    <source>
        <dbReference type="Proteomes" id="UP001498771"/>
    </source>
</evidence>
<dbReference type="SUPFAM" id="SSF103473">
    <property type="entry name" value="MFS general substrate transporter"/>
    <property type="match status" value="1"/>
</dbReference>
<evidence type="ECO:0000313" key="8">
    <source>
        <dbReference type="EMBL" id="KAK7202527.1"/>
    </source>
</evidence>